<keyword evidence="2" id="KW-0472">Membrane</keyword>
<feature type="transmembrane region" description="Helical" evidence="2">
    <location>
        <begin position="65"/>
        <end position="89"/>
    </location>
</feature>
<organism evidence="3 4">
    <name type="scientific">Pusillimonas minor</name>
    <dbReference type="NCBI Taxonomy" id="2697024"/>
    <lineage>
        <taxon>Bacteria</taxon>
        <taxon>Pseudomonadati</taxon>
        <taxon>Pseudomonadota</taxon>
        <taxon>Betaproteobacteria</taxon>
        <taxon>Burkholderiales</taxon>
        <taxon>Alcaligenaceae</taxon>
        <taxon>Pusillimonas</taxon>
    </lineage>
</organism>
<protein>
    <submittedName>
        <fullName evidence="3">Uncharacterized protein</fullName>
    </submittedName>
</protein>
<feature type="compositionally biased region" description="Polar residues" evidence="1">
    <location>
        <begin position="123"/>
        <end position="134"/>
    </location>
</feature>
<name>A0A842HLY9_9BURK</name>
<sequence length="134" mass="14461">MNIKSLDLVVDINADGRYSFWEIWELLRDLYRLPGNLLVEGLGHIPYVSDVLGIRASEAVGYASLNGLLAVTLSLLFWIALILGLMAWASPDADPDEVNKDAKSAANSSTAKAVQPARAPGLGSNQNHQPPVLH</sequence>
<evidence type="ECO:0000256" key="2">
    <source>
        <dbReference type="SAM" id="Phobius"/>
    </source>
</evidence>
<dbReference type="EMBL" id="JACJUU010000004">
    <property type="protein sequence ID" value="MBC2769819.1"/>
    <property type="molecule type" value="Genomic_DNA"/>
</dbReference>
<dbReference type="RefSeq" id="WP_185779528.1">
    <property type="nucleotide sequence ID" value="NZ_JACJUU010000004.1"/>
</dbReference>
<feature type="compositionally biased region" description="Low complexity" evidence="1">
    <location>
        <begin position="104"/>
        <end position="113"/>
    </location>
</feature>
<gene>
    <name evidence="3" type="ORF">GTU67_07820</name>
</gene>
<dbReference type="AlphaFoldDB" id="A0A842HLY9"/>
<keyword evidence="2" id="KW-0812">Transmembrane</keyword>
<reference evidence="3 4" key="1">
    <citation type="submission" date="2020-08" db="EMBL/GenBank/DDBJ databases">
        <title>Paraeoetvoesia sp. YC-7-48 draft genome sequence.</title>
        <authorList>
            <person name="Yao L."/>
        </authorList>
    </citation>
    <scope>NUCLEOTIDE SEQUENCE [LARGE SCALE GENOMIC DNA]</scope>
    <source>
        <strain evidence="4">YC-7-48</strain>
    </source>
</reference>
<feature type="region of interest" description="Disordered" evidence="1">
    <location>
        <begin position="94"/>
        <end position="134"/>
    </location>
</feature>
<keyword evidence="4" id="KW-1185">Reference proteome</keyword>
<evidence type="ECO:0000313" key="3">
    <source>
        <dbReference type="EMBL" id="MBC2769819.1"/>
    </source>
</evidence>
<evidence type="ECO:0000313" key="4">
    <source>
        <dbReference type="Proteomes" id="UP000545386"/>
    </source>
</evidence>
<evidence type="ECO:0000256" key="1">
    <source>
        <dbReference type="SAM" id="MobiDB-lite"/>
    </source>
</evidence>
<dbReference type="Proteomes" id="UP000545386">
    <property type="component" value="Unassembled WGS sequence"/>
</dbReference>
<keyword evidence="2" id="KW-1133">Transmembrane helix</keyword>
<comment type="caution">
    <text evidence="3">The sequence shown here is derived from an EMBL/GenBank/DDBJ whole genome shotgun (WGS) entry which is preliminary data.</text>
</comment>
<proteinExistence type="predicted"/>
<accession>A0A842HLY9</accession>